<sequence>MSPRLTIIAPHEEGGTLISWLSGRFTYRDPSGWETEIRDRRILVDGMPAEGSLELRRGMIVSYEPPAIPEPEVNRAYRILLEDPDFLVVNKPPDLPVHPGGIYLNNTLQSMLAAEYGQVYLISRLDRETSGLMLVALNPESADYLYRRQRERRIYKEYLCLVHGSFPDYLDATGWLVKSGTSAVRKKRTFLPDSAAEDPGDAGSPGRSYCRTEFFCEAVKDGFSLLRCRLHTGKTHQIRASLCSLGFPVAGDKIYGLDETMFLRFIKGVLDDRDRRRLILPHQALFSRRLVFTPRSSAETVDICAEIPSWAQGLS</sequence>
<comment type="caution">
    <text evidence="3">The sequence shown here is derived from an EMBL/GenBank/DDBJ whole genome shotgun (WGS) entry which is preliminary data.</text>
</comment>
<gene>
    <name evidence="3" type="ORF">B4O97_13615</name>
</gene>
<dbReference type="PANTHER" id="PTHR21600">
    <property type="entry name" value="MITOCHONDRIAL RNA PSEUDOURIDINE SYNTHASE"/>
    <property type="match status" value="1"/>
</dbReference>
<evidence type="ECO:0000313" key="4">
    <source>
        <dbReference type="Proteomes" id="UP000192343"/>
    </source>
</evidence>
<dbReference type="PANTHER" id="PTHR21600:SF44">
    <property type="entry name" value="RIBOSOMAL LARGE SUBUNIT PSEUDOURIDINE SYNTHASE D"/>
    <property type="match status" value="1"/>
</dbReference>
<evidence type="ECO:0000313" key="3">
    <source>
        <dbReference type="EMBL" id="ORC34115.1"/>
    </source>
</evidence>
<evidence type="ECO:0000259" key="2">
    <source>
        <dbReference type="Pfam" id="PF00849"/>
    </source>
</evidence>
<name>A0A1Y1RVP1_9SPIO</name>
<evidence type="ECO:0000256" key="1">
    <source>
        <dbReference type="ARBA" id="ARBA00010876"/>
    </source>
</evidence>
<dbReference type="EMBL" id="MWQY01000015">
    <property type="protein sequence ID" value="ORC34115.1"/>
    <property type="molecule type" value="Genomic_DNA"/>
</dbReference>
<dbReference type="InterPro" id="IPR050188">
    <property type="entry name" value="RluA_PseudoU_synthase"/>
</dbReference>
<dbReference type="InterPro" id="IPR020103">
    <property type="entry name" value="PsdUridine_synth_cat_dom_sf"/>
</dbReference>
<dbReference type="SUPFAM" id="SSF55120">
    <property type="entry name" value="Pseudouridine synthase"/>
    <property type="match status" value="1"/>
</dbReference>
<dbReference type="GO" id="GO:0000455">
    <property type="term" value="P:enzyme-directed rRNA pseudouridine synthesis"/>
    <property type="evidence" value="ECO:0007669"/>
    <property type="project" value="TreeGrafter"/>
</dbReference>
<proteinExistence type="inferred from homology"/>
<dbReference type="OrthoDB" id="305739at2"/>
<dbReference type="CDD" id="cd02869">
    <property type="entry name" value="PseudoU_synth_RluA_like"/>
    <property type="match status" value="1"/>
</dbReference>
<dbReference type="STRING" id="1963862.B4O97_13615"/>
<dbReference type="Gene3D" id="3.30.2350.10">
    <property type="entry name" value="Pseudouridine synthase"/>
    <property type="match status" value="1"/>
</dbReference>
<organism evidence="3 4">
    <name type="scientific">Marispirochaeta aestuarii</name>
    <dbReference type="NCBI Taxonomy" id="1963862"/>
    <lineage>
        <taxon>Bacteria</taxon>
        <taxon>Pseudomonadati</taxon>
        <taxon>Spirochaetota</taxon>
        <taxon>Spirochaetia</taxon>
        <taxon>Spirochaetales</taxon>
        <taxon>Spirochaetaceae</taxon>
        <taxon>Marispirochaeta</taxon>
    </lineage>
</organism>
<dbReference type="Proteomes" id="UP000192343">
    <property type="component" value="Unassembled WGS sequence"/>
</dbReference>
<dbReference type="GO" id="GO:0009982">
    <property type="term" value="F:pseudouridine synthase activity"/>
    <property type="evidence" value="ECO:0007669"/>
    <property type="project" value="InterPro"/>
</dbReference>
<dbReference type="RefSeq" id="WP_083051622.1">
    <property type="nucleotide sequence ID" value="NZ_MWQY01000015.1"/>
</dbReference>
<feature type="domain" description="Pseudouridine synthase RsuA/RluA-like" evidence="2">
    <location>
        <begin position="85"/>
        <end position="242"/>
    </location>
</feature>
<dbReference type="AlphaFoldDB" id="A0A1Y1RVP1"/>
<reference evidence="3 4" key="1">
    <citation type="submission" date="2017-03" db="EMBL/GenBank/DDBJ databases">
        <title>Draft Genome sequence of Marispirochaeta sp. strain JC444.</title>
        <authorList>
            <person name="Shivani Y."/>
            <person name="Subhash Y."/>
            <person name="Sasikala C."/>
            <person name="Ramana C."/>
        </authorList>
    </citation>
    <scope>NUCLEOTIDE SEQUENCE [LARGE SCALE GENOMIC DNA]</scope>
    <source>
        <strain evidence="3 4">JC444</strain>
    </source>
</reference>
<protein>
    <recommendedName>
        <fullName evidence="2">Pseudouridine synthase RsuA/RluA-like domain-containing protein</fullName>
    </recommendedName>
</protein>
<dbReference type="GO" id="GO:0003723">
    <property type="term" value="F:RNA binding"/>
    <property type="evidence" value="ECO:0007669"/>
    <property type="project" value="InterPro"/>
</dbReference>
<keyword evidence="4" id="KW-1185">Reference proteome</keyword>
<dbReference type="InterPro" id="IPR006145">
    <property type="entry name" value="PsdUridine_synth_RsuA/RluA"/>
</dbReference>
<dbReference type="GO" id="GO:0140098">
    <property type="term" value="F:catalytic activity, acting on RNA"/>
    <property type="evidence" value="ECO:0007669"/>
    <property type="project" value="UniProtKB-ARBA"/>
</dbReference>
<dbReference type="Pfam" id="PF00849">
    <property type="entry name" value="PseudoU_synth_2"/>
    <property type="match status" value="1"/>
</dbReference>
<accession>A0A1Y1RVP1</accession>
<comment type="similarity">
    <text evidence="1">Belongs to the pseudouridine synthase RluA family.</text>
</comment>